<keyword evidence="4 5" id="KW-0067">ATP-binding</keyword>
<dbReference type="AlphaFoldDB" id="A0A7W8GI03"/>
<comment type="caution">
    <text evidence="8">The sequence shown here is derived from an EMBL/GenBank/DDBJ whole genome shotgun (WGS) entry which is preliminary data.</text>
</comment>
<keyword evidence="3 5" id="KW-0347">Helicase</keyword>
<keyword evidence="2 5" id="KW-0378">Hydrolase</keyword>
<dbReference type="Pfam" id="PF00580">
    <property type="entry name" value="UvrD-helicase"/>
    <property type="match status" value="1"/>
</dbReference>
<dbReference type="GO" id="GO:0003677">
    <property type="term" value="F:DNA binding"/>
    <property type="evidence" value="ECO:0007669"/>
    <property type="project" value="InterPro"/>
</dbReference>
<feature type="region of interest" description="Disordered" evidence="6">
    <location>
        <begin position="155"/>
        <end position="180"/>
    </location>
</feature>
<keyword evidence="1 5" id="KW-0547">Nucleotide-binding</keyword>
<evidence type="ECO:0000256" key="2">
    <source>
        <dbReference type="ARBA" id="ARBA00022801"/>
    </source>
</evidence>
<organism evidence="8 9">
    <name type="scientific">Deinococcus budaensis</name>
    <dbReference type="NCBI Taxonomy" id="1665626"/>
    <lineage>
        <taxon>Bacteria</taxon>
        <taxon>Thermotogati</taxon>
        <taxon>Deinococcota</taxon>
        <taxon>Deinococci</taxon>
        <taxon>Deinococcales</taxon>
        <taxon>Deinococcaceae</taxon>
        <taxon>Deinococcus</taxon>
    </lineage>
</organism>
<evidence type="ECO:0000313" key="9">
    <source>
        <dbReference type="Proteomes" id="UP000525389"/>
    </source>
</evidence>
<dbReference type="GO" id="GO:0016787">
    <property type="term" value="F:hydrolase activity"/>
    <property type="evidence" value="ECO:0007669"/>
    <property type="project" value="UniProtKB-UniRule"/>
</dbReference>
<accession>A0A7W8GI03</accession>
<evidence type="ECO:0000256" key="5">
    <source>
        <dbReference type="PROSITE-ProRule" id="PRU00560"/>
    </source>
</evidence>
<feature type="domain" description="UvrD-like helicase ATP-binding" evidence="7">
    <location>
        <begin position="204"/>
        <end position="598"/>
    </location>
</feature>
<dbReference type="PROSITE" id="PS51198">
    <property type="entry name" value="UVRD_HELICASE_ATP_BIND"/>
    <property type="match status" value="1"/>
</dbReference>
<feature type="region of interest" description="Disordered" evidence="6">
    <location>
        <begin position="899"/>
        <end position="935"/>
    </location>
</feature>
<dbReference type="Proteomes" id="UP000525389">
    <property type="component" value="Unassembled WGS sequence"/>
</dbReference>
<proteinExistence type="predicted"/>
<dbReference type="PANTHER" id="PTHR11070">
    <property type="entry name" value="UVRD / RECB / PCRA DNA HELICASE FAMILY MEMBER"/>
    <property type="match status" value="1"/>
</dbReference>
<dbReference type="GO" id="GO:0005829">
    <property type="term" value="C:cytosol"/>
    <property type="evidence" value="ECO:0007669"/>
    <property type="project" value="TreeGrafter"/>
</dbReference>
<protein>
    <submittedName>
        <fullName evidence="8">DNA helicase-2/ATP-dependent DNA helicase PcrA</fullName>
        <ecNumber evidence="8">3.6.4.12</ecNumber>
    </submittedName>
</protein>
<evidence type="ECO:0000313" key="8">
    <source>
        <dbReference type="EMBL" id="MBB5235516.1"/>
    </source>
</evidence>
<dbReference type="InterPro" id="IPR000212">
    <property type="entry name" value="DNA_helicase_UvrD/REP"/>
</dbReference>
<dbReference type="EC" id="3.6.4.12" evidence="8"/>
<evidence type="ECO:0000256" key="3">
    <source>
        <dbReference type="ARBA" id="ARBA00022806"/>
    </source>
</evidence>
<dbReference type="PANTHER" id="PTHR11070:SF17">
    <property type="entry name" value="DNA HELICASE IV"/>
    <property type="match status" value="1"/>
</dbReference>
<dbReference type="Gene3D" id="3.40.50.300">
    <property type="entry name" value="P-loop containing nucleotide triphosphate hydrolases"/>
    <property type="match status" value="3"/>
</dbReference>
<sequence>MTRHPEHPHESEVLAKTVQAIDTALKRHRGAHFESGGNNFTNRVLNSGLREDILTQLEEFGHEPYFARLDFVDTRGPQKVYFGHAHLPFSHGTVLDWRCDLYSLYLGGNARPQEYRVQATGRTHKVELLLKRRLEIRDRALLDVSDTVDYRAVQPKLPTAARPPSGQAAPPPSSVRPPDVQTDEFLIRKLKTRGDSRLQDIVATIQADQDAIIRAPLDATLLLHGVAGSGKTSIAYHRLAFLMFTEHGYKLKPQQILVIGPNRMFLGYVSDLLPSLGVGGIEQRTFADWAWARMRRRNAALPESPVFTDMVEVKLGEPRARKLDLERWWLSARVRGSLRFRQVLERHVQHLAAHPPLPTREFRSELQLDYVADDQKHYVLTPEEVAGLWAQTEEETPLAQRREQLLSLAQGQFNDWFTREIGPVEGPDEARELRRQRTLIRNHLTRSWKTIDVLEAYEDVFQAGHLSAVARGILSAAEQNALRLTRPVRVTGKSGNGPTPPLRIDLADLPGLFVLHQELYGVQPAAYRHLVVDEAQDFSPLQLQILLEACPNRSATIVGDTAQSIYAYRGIEEWDEFDALLPPAELQKHLIRQNYRSTAPIVAVGNAVQQVLRGEKALLSQAIQRSGPRPRMVALASEEQQARHLLAQIRELRQAGHPSIAVILPRTGQVAEVSAFLTRHQVEHQALTEDQEVTSGTLRGVTVLPAALSKGLEFAAVLVPFADEEHYSRASRHEGHLMYVALSRALHELRLCAVGRFTGWLDQAQQEAEVDYSHLSRPPIVWKGQKLLAQLRETRRQRVPFSEIAGEIALRVETLLRDGQFDEVLEAYAQLGQVARPTLNDLLLLLAERDEELFVRRALDFRVPEALRERLEEAMTHLGQQQCPRLWVYQKRLDLLLSGEGNPAPSPSPAAPSKTSTVTSLPPFQERSPGQSMSHAALKRQLQPRAQPLPKKVRKTILRYRSQVVAQIPVPLRALVEAGLQLNLFDDQTAAAVRTAFRKVTGRFPEELG</sequence>
<evidence type="ECO:0000256" key="6">
    <source>
        <dbReference type="SAM" id="MobiDB-lite"/>
    </source>
</evidence>
<feature type="compositionally biased region" description="Polar residues" evidence="6">
    <location>
        <begin position="914"/>
        <end position="934"/>
    </location>
</feature>
<evidence type="ECO:0000256" key="4">
    <source>
        <dbReference type="ARBA" id="ARBA00022840"/>
    </source>
</evidence>
<feature type="binding site" evidence="5">
    <location>
        <begin position="225"/>
        <end position="232"/>
    </location>
    <ligand>
        <name>ATP</name>
        <dbReference type="ChEBI" id="CHEBI:30616"/>
    </ligand>
</feature>
<dbReference type="InterPro" id="IPR014016">
    <property type="entry name" value="UvrD-like_ATP-bd"/>
</dbReference>
<dbReference type="GO" id="GO:0000725">
    <property type="term" value="P:recombinational repair"/>
    <property type="evidence" value="ECO:0007669"/>
    <property type="project" value="TreeGrafter"/>
</dbReference>
<evidence type="ECO:0000259" key="7">
    <source>
        <dbReference type="PROSITE" id="PS51198"/>
    </source>
</evidence>
<dbReference type="GO" id="GO:0005524">
    <property type="term" value="F:ATP binding"/>
    <property type="evidence" value="ECO:0007669"/>
    <property type="project" value="UniProtKB-UniRule"/>
</dbReference>
<dbReference type="RefSeq" id="WP_184030797.1">
    <property type="nucleotide sequence ID" value="NZ_JACHFN010000013.1"/>
</dbReference>
<gene>
    <name evidence="8" type="ORF">HNQ09_002973</name>
</gene>
<keyword evidence="9" id="KW-1185">Reference proteome</keyword>
<name>A0A7W8GI03_9DEIO</name>
<reference evidence="8 9" key="1">
    <citation type="submission" date="2020-08" db="EMBL/GenBank/DDBJ databases">
        <title>Genomic Encyclopedia of Type Strains, Phase IV (KMG-IV): sequencing the most valuable type-strain genomes for metagenomic binning, comparative biology and taxonomic classification.</title>
        <authorList>
            <person name="Goeker M."/>
        </authorList>
    </citation>
    <scope>NUCLEOTIDE SEQUENCE [LARGE SCALE GENOMIC DNA]</scope>
    <source>
        <strain evidence="8 9">DSM 101791</strain>
    </source>
</reference>
<dbReference type="InterPro" id="IPR027417">
    <property type="entry name" value="P-loop_NTPase"/>
</dbReference>
<dbReference type="GO" id="GO:0043138">
    <property type="term" value="F:3'-5' DNA helicase activity"/>
    <property type="evidence" value="ECO:0007669"/>
    <property type="project" value="TreeGrafter"/>
</dbReference>
<evidence type="ECO:0000256" key="1">
    <source>
        <dbReference type="ARBA" id="ARBA00022741"/>
    </source>
</evidence>
<dbReference type="EMBL" id="JACHFN010000013">
    <property type="protein sequence ID" value="MBB5235516.1"/>
    <property type="molecule type" value="Genomic_DNA"/>
</dbReference>
<dbReference type="SUPFAM" id="SSF52540">
    <property type="entry name" value="P-loop containing nucleoside triphosphate hydrolases"/>
    <property type="match status" value="1"/>
</dbReference>